<evidence type="ECO:0000313" key="3">
    <source>
        <dbReference type="Proteomes" id="UP001063166"/>
    </source>
</evidence>
<proteinExistence type="predicted"/>
<evidence type="ECO:0000313" key="2">
    <source>
        <dbReference type="EMBL" id="GLB39720.1"/>
    </source>
</evidence>
<keyword evidence="3" id="KW-1185">Reference proteome</keyword>
<comment type="caution">
    <text evidence="2">The sequence shown here is derived from an EMBL/GenBank/DDBJ whole genome shotgun (WGS) entry which is preliminary data.</text>
</comment>
<gene>
    <name evidence="2" type="ORF">LshimejAT787_0702300</name>
</gene>
<reference evidence="2" key="1">
    <citation type="submission" date="2022-07" db="EMBL/GenBank/DDBJ databases">
        <title>The genome of Lyophyllum shimeji provides insight into the initial evolution of ectomycorrhizal fungal genome.</title>
        <authorList>
            <person name="Kobayashi Y."/>
            <person name="Shibata T."/>
            <person name="Hirakawa H."/>
            <person name="Shigenobu S."/>
            <person name="Nishiyama T."/>
            <person name="Yamada A."/>
            <person name="Hasebe M."/>
            <person name="Kawaguchi M."/>
        </authorList>
    </citation>
    <scope>NUCLEOTIDE SEQUENCE</scope>
    <source>
        <strain evidence="2">AT787</strain>
    </source>
</reference>
<dbReference type="Proteomes" id="UP001063166">
    <property type="component" value="Unassembled WGS sequence"/>
</dbReference>
<evidence type="ECO:0000256" key="1">
    <source>
        <dbReference type="SAM" id="MobiDB-lite"/>
    </source>
</evidence>
<dbReference type="EMBL" id="BRPK01000007">
    <property type="protein sequence ID" value="GLB39720.1"/>
    <property type="molecule type" value="Genomic_DNA"/>
</dbReference>
<name>A0A9P3PNK5_LYOSH</name>
<protein>
    <submittedName>
        <fullName evidence="2">Uncharacterized protein</fullName>
    </submittedName>
</protein>
<accession>A0A9P3PNK5</accession>
<organism evidence="2 3">
    <name type="scientific">Lyophyllum shimeji</name>
    <name type="common">Hon-shimeji</name>
    <name type="synonym">Tricholoma shimeji</name>
    <dbReference type="NCBI Taxonomy" id="47721"/>
    <lineage>
        <taxon>Eukaryota</taxon>
        <taxon>Fungi</taxon>
        <taxon>Dikarya</taxon>
        <taxon>Basidiomycota</taxon>
        <taxon>Agaricomycotina</taxon>
        <taxon>Agaricomycetes</taxon>
        <taxon>Agaricomycetidae</taxon>
        <taxon>Agaricales</taxon>
        <taxon>Tricholomatineae</taxon>
        <taxon>Lyophyllaceae</taxon>
        <taxon>Lyophyllum</taxon>
    </lineage>
</organism>
<feature type="region of interest" description="Disordered" evidence="1">
    <location>
        <begin position="26"/>
        <end position="59"/>
    </location>
</feature>
<dbReference type="OrthoDB" id="2824457at2759"/>
<sequence>MSSDIAHTPFAKFVQPNSREDIKKCGPFEEGSEEKFVPGQRRTALPSVPGGRQEGSKSAARASFVGIARRSVRSQTVDSSPALLKQRVLTFEGLNTRRPAEHPHVNDDNDAHTHPDLAVKLALHIPESDYFIHLFQTYAVISMGLLANPSAVDTHMLQVTVGTLPADTMAYMRAMMSDQDTTKLPVMLNVQKLEPVSLALTPAMQLRRDEKQA</sequence>
<dbReference type="AlphaFoldDB" id="A0A9P3PNK5"/>